<keyword evidence="1" id="KW-1133">Transmembrane helix</keyword>
<gene>
    <name evidence="2" type="ORF">DCAF_LOCUS27059</name>
</gene>
<feature type="transmembrane region" description="Helical" evidence="1">
    <location>
        <begin position="43"/>
        <end position="62"/>
    </location>
</feature>
<name>A0AAV1SVC6_9ROSI</name>
<dbReference type="Proteomes" id="UP001314170">
    <property type="component" value="Unassembled WGS sequence"/>
</dbReference>
<protein>
    <submittedName>
        <fullName evidence="2">Uncharacterized protein</fullName>
    </submittedName>
</protein>
<organism evidence="2 3">
    <name type="scientific">Dovyalis caffra</name>
    <dbReference type="NCBI Taxonomy" id="77055"/>
    <lineage>
        <taxon>Eukaryota</taxon>
        <taxon>Viridiplantae</taxon>
        <taxon>Streptophyta</taxon>
        <taxon>Embryophyta</taxon>
        <taxon>Tracheophyta</taxon>
        <taxon>Spermatophyta</taxon>
        <taxon>Magnoliopsida</taxon>
        <taxon>eudicotyledons</taxon>
        <taxon>Gunneridae</taxon>
        <taxon>Pentapetalae</taxon>
        <taxon>rosids</taxon>
        <taxon>fabids</taxon>
        <taxon>Malpighiales</taxon>
        <taxon>Salicaceae</taxon>
        <taxon>Flacourtieae</taxon>
        <taxon>Dovyalis</taxon>
    </lineage>
</organism>
<evidence type="ECO:0000256" key="1">
    <source>
        <dbReference type="SAM" id="Phobius"/>
    </source>
</evidence>
<comment type="caution">
    <text evidence="2">The sequence shown here is derived from an EMBL/GenBank/DDBJ whole genome shotgun (WGS) entry which is preliminary data.</text>
</comment>
<evidence type="ECO:0000313" key="2">
    <source>
        <dbReference type="EMBL" id="CAK7356778.1"/>
    </source>
</evidence>
<reference evidence="2 3" key="1">
    <citation type="submission" date="2024-01" db="EMBL/GenBank/DDBJ databases">
        <authorList>
            <person name="Waweru B."/>
        </authorList>
    </citation>
    <scope>NUCLEOTIDE SEQUENCE [LARGE SCALE GENOMIC DNA]</scope>
</reference>
<keyword evidence="3" id="KW-1185">Reference proteome</keyword>
<evidence type="ECO:0000313" key="3">
    <source>
        <dbReference type="Proteomes" id="UP001314170"/>
    </source>
</evidence>
<keyword evidence="1" id="KW-0812">Transmembrane</keyword>
<dbReference type="EMBL" id="CAWUPB010001197">
    <property type="protein sequence ID" value="CAK7356778.1"/>
    <property type="molecule type" value="Genomic_DNA"/>
</dbReference>
<dbReference type="AlphaFoldDB" id="A0AAV1SVC6"/>
<keyword evidence="1" id="KW-0472">Membrane</keyword>
<proteinExistence type="predicted"/>
<sequence length="119" mass="13324">MGPNYSEVVGVRIDDRGAVAAALVEAVRAKEDAAGDDDITGKVMIFALTLSIMVLMGYCFSWRNFEVFIASSLLNMDSEKSYNDMTKEDKKAAKERAKAKKQKSFLFMDAKLLDERRQT</sequence>
<accession>A0AAV1SVC6</accession>